<dbReference type="AlphaFoldDB" id="A0AAV1ZJE2"/>
<name>A0AAV1ZJE2_9ARAC</name>
<evidence type="ECO:0000256" key="1">
    <source>
        <dbReference type="SAM" id="Phobius"/>
    </source>
</evidence>
<evidence type="ECO:0000313" key="3">
    <source>
        <dbReference type="Proteomes" id="UP001497382"/>
    </source>
</evidence>
<gene>
    <name evidence="2" type="ORF">LARSCL_LOCUS6023</name>
</gene>
<reference evidence="2 3" key="1">
    <citation type="submission" date="2024-04" db="EMBL/GenBank/DDBJ databases">
        <authorList>
            <person name="Rising A."/>
            <person name="Reimegard J."/>
            <person name="Sonavane S."/>
            <person name="Akerstrom W."/>
            <person name="Nylinder S."/>
            <person name="Hedman E."/>
            <person name="Kallberg Y."/>
        </authorList>
    </citation>
    <scope>NUCLEOTIDE SEQUENCE [LARGE SCALE GENOMIC DNA]</scope>
</reference>
<evidence type="ECO:0008006" key="4">
    <source>
        <dbReference type="Google" id="ProtNLM"/>
    </source>
</evidence>
<accession>A0AAV1ZJE2</accession>
<keyword evidence="1" id="KW-0472">Membrane</keyword>
<proteinExistence type="predicted"/>
<keyword evidence="1" id="KW-1133">Transmembrane helix</keyword>
<dbReference type="EMBL" id="CAXIEN010000056">
    <property type="protein sequence ID" value="CAL1271806.1"/>
    <property type="molecule type" value="Genomic_DNA"/>
</dbReference>
<comment type="caution">
    <text evidence="2">The sequence shown here is derived from an EMBL/GenBank/DDBJ whole genome shotgun (WGS) entry which is preliminary data.</text>
</comment>
<sequence>MKTLRLNMAGQPKKGETKKCFFFLLYVCGVIFHSWLNFNSSGG</sequence>
<protein>
    <recommendedName>
        <fullName evidence="4">Photosystem II protein L</fullName>
    </recommendedName>
</protein>
<dbReference type="Proteomes" id="UP001497382">
    <property type="component" value="Unassembled WGS sequence"/>
</dbReference>
<organism evidence="2 3">
    <name type="scientific">Larinioides sclopetarius</name>
    <dbReference type="NCBI Taxonomy" id="280406"/>
    <lineage>
        <taxon>Eukaryota</taxon>
        <taxon>Metazoa</taxon>
        <taxon>Ecdysozoa</taxon>
        <taxon>Arthropoda</taxon>
        <taxon>Chelicerata</taxon>
        <taxon>Arachnida</taxon>
        <taxon>Araneae</taxon>
        <taxon>Araneomorphae</taxon>
        <taxon>Entelegynae</taxon>
        <taxon>Araneoidea</taxon>
        <taxon>Araneidae</taxon>
        <taxon>Larinioides</taxon>
    </lineage>
</organism>
<evidence type="ECO:0000313" key="2">
    <source>
        <dbReference type="EMBL" id="CAL1271806.1"/>
    </source>
</evidence>
<feature type="transmembrane region" description="Helical" evidence="1">
    <location>
        <begin position="20"/>
        <end position="38"/>
    </location>
</feature>
<keyword evidence="1" id="KW-0812">Transmembrane</keyword>
<keyword evidence="3" id="KW-1185">Reference proteome</keyword>